<evidence type="ECO:0000256" key="10">
    <source>
        <dbReference type="SAM" id="Phobius"/>
    </source>
</evidence>
<dbReference type="GO" id="GO:0005484">
    <property type="term" value="F:SNAP receptor activity"/>
    <property type="evidence" value="ECO:0007669"/>
    <property type="project" value="TreeGrafter"/>
</dbReference>
<dbReference type="SUPFAM" id="SSF47661">
    <property type="entry name" value="t-snare proteins"/>
    <property type="match status" value="1"/>
</dbReference>
<dbReference type="GO" id="GO:0000139">
    <property type="term" value="C:Golgi membrane"/>
    <property type="evidence" value="ECO:0007669"/>
    <property type="project" value="UniProtKB-SubCell"/>
</dbReference>
<dbReference type="GO" id="GO:0042147">
    <property type="term" value="P:retrograde transport, endosome to Golgi"/>
    <property type="evidence" value="ECO:0007669"/>
    <property type="project" value="TreeGrafter"/>
</dbReference>
<protein>
    <submittedName>
        <fullName evidence="12">BA75_03410T0</fullName>
    </submittedName>
</protein>
<evidence type="ECO:0000256" key="2">
    <source>
        <dbReference type="ARBA" id="ARBA00006108"/>
    </source>
</evidence>
<dbReference type="InterPro" id="IPR010989">
    <property type="entry name" value="SNARE"/>
</dbReference>
<dbReference type="FunFam" id="1.20.5.110:FF:000002">
    <property type="entry name" value="Vesicle transport through interaction with t-SNAREsB"/>
    <property type="match status" value="1"/>
</dbReference>
<keyword evidence="6 10" id="KW-1133">Transmembrane helix</keyword>
<keyword evidence="3" id="KW-0813">Transport</keyword>
<dbReference type="GO" id="GO:0031902">
    <property type="term" value="C:late endosome membrane"/>
    <property type="evidence" value="ECO:0007669"/>
    <property type="project" value="TreeGrafter"/>
</dbReference>
<feature type="domain" description="T-SNARE coiled-coil homology" evidence="11">
    <location>
        <begin position="121"/>
        <end position="188"/>
    </location>
</feature>
<proteinExistence type="inferred from homology"/>
<evidence type="ECO:0000256" key="4">
    <source>
        <dbReference type="ARBA" id="ARBA00022692"/>
    </source>
</evidence>
<dbReference type="AlphaFoldDB" id="A0A1B2JF83"/>
<dbReference type="InterPro" id="IPR038407">
    <property type="entry name" value="v-SNARE_N_sf"/>
</dbReference>
<keyword evidence="13" id="KW-1185">Reference proteome</keyword>
<dbReference type="OrthoDB" id="430637at2759"/>
<dbReference type="PANTHER" id="PTHR21230:SF26">
    <property type="entry name" value="VESICLE TRANSPORT THROUGH INTERACTION WITH T-SNARES HOMOLOG 1A"/>
    <property type="match status" value="1"/>
</dbReference>
<evidence type="ECO:0000259" key="11">
    <source>
        <dbReference type="SMART" id="SM00397"/>
    </source>
</evidence>
<keyword evidence="4 10" id="KW-0812">Transmembrane</keyword>
<dbReference type="GO" id="GO:0048280">
    <property type="term" value="P:vesicle fusion with Golgi apparatus"/>
    <property type="evidence" value="ECO:0007669"/>
    <property type="project" value="TreeGrafter"/>
</dbReference>
<reference evidence="12 13" key="1">
    <citation type="submission" date="2016-02" db="EMBL/GenBank/DDBJ databases">
        <title>Comparative genomic and transcriptomic foundation for Pichia pastoris.</title>
        <authorList>
            <person name="Love K.R."/>
            <person name="Shah K.A."/>
            <person name="Whittaker C.A."/>
            <person name="Wu J."/>
            <person name="Bartlett M.C."/>
            <person name="Ma D."/>
            <person name="Leeson R.L."/>
            <person name="Priest M."/>
            <person name="Young S.K."/>
            <person name="Love J.C."/>
        </authorList>
    </citation>
    <scope>NUCLEOTIDE SEQUENCE [LARGE SCALE GENOMIC DNA]</scope>
    <source>
        <strain evidence="12 13">ATCC 28485</strain>
    </source>
</reference>
<evidence type="ECO:0000256" key="3">
    <source>
        <dbReference type="ARBA" id="ARBA00022448"/>
    </source>
</evidence>
<dbReference type="GO" id="GO:0016236">
    <property type="term" value="P:macroautophagy"/>
    <property type="evidence" value="ECO:0007669"/>
    <property type="project" value="TreeGrafter"/>
</dbReference>
<accession>A0A1B2JF83</accession>
<sequence length="219" mass="24991">MSKLFETYSSDIQMTLAEAKRNLANISASNSVDRTSQIKLVEENLDDSYDLLERLNLELQNVSSSDRTKYNVILRDYQNTLTQLKDQLKQRIDEQDRSHLFQGSSFGGDGDDNLSYTQRQQLLKSNASLERSSDRLRETSRIALETEDIGAGILNDLRSQREQIVNSRNTLLQADGYVDRSIQTLRTMTRRMATNKIISYAIIGVLIVLIALVLVSKFY</sequence>
<evidence type="ECO:0000256" key="6">
    <source>
        <dbReference type="ARBA" id="ARBA00022989"/>
    </source>
</evidence>
<organism evidence="12 13">
    <name type="scientific">Komagataella pastoris</name>
    <name type="common">Yeast</name>
    <name type="synonym">Pichia pastoris</name>
    <dbReference type="NCBI Taxonomy" id="4922"/>
    <lineage>
        <taxon>Eukaryota</taxon>
        <taxon>Fungi</taxon>
        <taxon>Dikarya</taxon>
        <taxon>Ascomycota</taxon>
        <taxon>Saccharomycotina</taxon>
        <taxon>Pichiomycetes</taxon>
        <taxon>Pichiales</taxon>
        <taxon>Pichiaceae</taxon>
        <taxon>Komagataella</taxon>
    </lineage>
</organism>
<comment type="subcellular location">
    <subcellularLocation>
        <location evidence="1">Golgi apparatus membrane</location>
        <topology evidence="1">Single-pass type IV membrane protein</topology>
    </subcellularLocation>
</comment>
<dbReference type="Gene3D" id="1.20.58.400">
    <property type="entry name" value="t-snare proteins"/>
    <property type="match status" value="1"/>
</dbReference>
<gene>
    <name evidence="12" type="ORF">ATY40_BA7503410</name>
</gene>
<dbReference type="GO" id="GO:0006891">
    <property type="term" value="P:intra-Golgi vesicle-mediated transport"/>
    <property type="evidence" value="ECO:0007669"/>
    <property type="project" value="TreeGrafter"/>
</dbReference>
<dbReference type="InterPro" id="IPR007705">
    <property type="entry name" value="Vesicle_trsprt_v-SNARE_N"/>
</dbReference>
<dbReference type="CDD" id="cd15862">
    <property type="entry name" value="SNARE_Vti1"/>
    <property type="match status" value="1"/>
</dbReference>
<feature type="transmembrane region" description="Helical" evidence="10">
    <location>
        <begin position="197"/>
        <end position="216"/>
    </location>
</feature>
<dbReference type="EMBL" id="CP014586">
    <property type="protein sequence ID" value="ANZ76505.1"/>
    <property type="molecule type" value="Genomic_DNA"/>
</dbReference>
<dbReference type="GO" id="GO:0031201">
    <property type="term" value="C:SNARE complex"/>
    <property type="evidence" value="ECO:0007669"/>
    <property type="project" value="TreeGrafter"/>
</dbReference>
<evidence type="ECO:0000256" key="1">
    <source>
        <dbReference type="ARBA" id="ARBA00004409"/>
    </source>
</evidence>
<dbReference type="GO" id="GO:0005829">
    <property type="term" value="C:cytosol"/>
    <property type="evidence" value="ECO:0007669"/>
    <property type="project" value="GOC"/>
</dbReference>
<dbReference type="SMART" id="SM00397">
    <property type="entry name" value="t_SNARE"/>
    <property type="match status" value="1"/>
</dbReference>
<comment type="similarity">
    <text evidence="2">Belongs to the VTI1 family.</text>
</comment>
<evidence type="ECO:0000256" key="8">
    <source>
        <dbReference type="ARBA" id="ARBA00023136"/>
    </source>
</evidence>
<dbReference type="Pfam" id="PF12352">
    <property type="entry name" value="V-SNARE_C"/>
    <property type="match status" value="1"/>
</dbReference>
<dbReference type="GO" id="GO:0006896">
    <property type="term" value="P:Golgi to vacuole transport"/>
    <property type="evidence" value="ECO:0007669"/>
    <property type="project" value="TreeGrafter"/>
</dbReference>
<feature type="coiled-coil region" evidence="9">
    <location>
        <begin position="38"/>
        <end position="94"/>
    </location>
</feature>
<dbReference type="GO" id="GO:0000149">
    <property type="term" value="F:SNARE binding"/>
    <property type="evidence" value="ECO:0007669"/>
    <property type="project" value="TreeGrafter"/>
</dbReference>
<dbReference type="Proteomes" id="UP000094565">
    <property type="component" value="Chromosome 3"/>
</dbReference>
<keyword evidence="5" id="KW-0653">Protein transport</keyword>
<dbReference type="Pfam" id="PF05008">
    <property type="entry name" value="V-SNARE"/>
    <property type="match status" value="1"/>
</dbReference>
<dbReference type="PANTHER" id="PTHR21230">
    <property type="entry name" value="VESICLE TRANSPORT V-SNARE PROTEIN VTI1-RELATED"/>
    <property type="match status" value="1"/>
</dbReference>
<dbReference type="GO" id="GO:0005789">
    <property type="term" value="C:endoplasmic reticulum membrane"/>
    <property type="evidence" value="ECO:0007669"/>
    <property type="project" value="TreeGrafter"/>
</dbReference>
<evidence type="ECO:0000256" key="5">
    <source>
        <dbReference type="ARBA" id="ARBA00022927"/>
    </source>
</evidence>
<keyword evidence="8 10" id="KW-0472">Membrane</keyword>
<dbReference type="GO" id="GO:0006886">
    <property type="term" value="P:intracellular protein transport"/>
    <property type="evidence" value="ECO:0007669"/>
    <property type="project" value="InterPro"/>
</dbReference>
<dbReference type="SUPFAM" id="SSF58038">
    <property type="entry name" value="SNARE fusion complex"/>
    <property type="match status" value="1"/>
</dbReference>
<dbReference type="InterPro" id="IPR000727">
    <property type="entry name" value="T_SNARE_dom"/>
</dbReference>
<dbReference type="GO" id="GO:0012507">
    <property type="term" value="C:ER to Golgi transport vesicle membrane"/>
    <property type="evidence" value="ECO:0007669"/>
    <property type="project" value="TreeGrafter"/>
</dbReference>
<evidence type="ECO:0000313" key="13">
    <source>
        <dbReference type="Proteomes" id="UP000094565"/>
    </source>
</evidence>
<evidence type="ECO:0000256" key="7">
    <source>
        <dbReference type="ARBA" id="ARBA00023054"/>
    </source>
</evidence>
<evidence type="ECO:0000256" key="9">
    <source>
        <dbReference type="SAM" id="Coils"/>
    </source>
</evidence>
<evidence type="ECO:0000313" key="12">
    <source>
        <dbReference type="EMBL" id="ANZ76505.1"/>
    </source>
</evidence>
<keyword evidence="7 9" id="KW-0175">Coiled coil</keyword>
<name>A0A1B2JF83_PICPA</name>
<dbReference type="Gene3D" id="1.20.5.110">
    <property type="match status" value="1"/>
</dbReference>